<sequence>MWLTDHLTKDWLKGRLTTGICSSTKRSTTPTSVFSKTLTSSPRAPGNT</sequence>
<keyword evidence="3" id="KW-1185">Reference proteome</keyword>
<evidence type="ECO:0000313" key="2">
    <source>
        <dbReference type="EMBL" id="EUA88735.1"/>
    </source>
</evidence>
<gene>
    <name evidence="2" type="ORF">I551_4794</name>
</gene>
<organism evidence="2 3">
    <name type="scientific">Mycobacterium ulcerans str. Harvey</name>
    <dbReference type="NCBI Taxonomy" id="1299332"/>
    <lineage>
        <taxon>Bacteria</taxon>
        <taxon>Bacillati</taxon>
        <taxon>Actinomycetota</taxon>
        <taxon>Actinomycetes</taxon>
        <taxon>Mycobacteriales</taxon>
        <taxon>Mycobacteriaceae</taxon>
        <taxon>Mycobacterium</taxon>
        <taxon>Mycobacterium ulcerans group</taxon>
    </lineage>
</organism>
<feature type="region of interest" description="Disordered" evidence="1">
    <location>
        <begin position="22"/>
        <end position="48"/>
    </location>
</feature>
<dbReference type="Proteomes" id="UP000020681">
    <property type="component" value="Unassembled WGS sequence"/>
</dbReference>
<dbReference type="EMBL" id="JAOL01000134">
    <property type="protein sequence ID" value="EUA88735.1"/>
    <property type="molecule type" value="Genomic_DNA"/>
</dbReference>
<protein>
    <submittedName>
        <fullName evidence="2">Multidrug resistance pump domain protein</fullName>
    </submittedName>
</protein>
<evidence type="ECO:0000256" key="1">
    <source>
        <dbReference type="SAM" id="MobiDB-lite"/>
    </source>
</evidence>
<evidence type="ECO:0000313" key="3">
    <source>
        <dbReference type="Proteomes" id="UP000020681"/>
    </source>
</evidence>
<name>A0ABP3AEM9_MYCUL</name>
<accession>A0ABP3AEM9</accession>
<comment type="caution">
    <text evidence="2">The sequence shown here is derived from an EMBL/GenBank/DDBJ whole genome shotgun (WGS) entry which is preliminary data.</text>
</comment>
<reference evidence="2 3" key="1">
    <citation type="submission" date="2014-01" db="EMBL/GenBank/DDBJ databases">
        <authorList>
            <person name="Dobos K."/>
            <person name="Lenaerts A."/>
            <person name="Ordway D."/>
            <person name="DeGroote M.A."/>
            <person name="Parker T."/>
            <person name="Sizemore C."/>
            <person name="Tallon L.J."/>
            <person name="Sadzewicz L.K."/>
            <person name="Sengamalay N."/>
            <person name="Fraser C.M."/>
            <person name="Hine E."/>
            <person name="Shefchek K.A."/>
            <person name="Das S.P."/>
            <person name="Tettelin H."/>
        </authorList>
    </citation>
    <scope>NUCLEOTIDE SEQUENCE [LARGE SCALE GENOMIC DNA]</scope>
    <source>
        <strain evidence="2 3">Harvey</strain>
    </source>
</reference>
<proteinExistence type="predicted"/>